<name>A0A8K0CQW3_IGNLU</name>
<keyword evidence="3" id="KW-1185">Reference proteome</keyword>
<sequence>LKCSCGGSGYGELLKQRYPLPSVRTLQRRLQNLRFDSGILHEVFEFLKIKVDSYQSNERDCVLVLNEMAITPGKVYDMSLNKYFGDVTLPNRDGIASDVLVFLLAGVTMRWKQIVTYYFTSGSVDGSVFTNIIKEIFEKANVLNLNILDITSDMGPSNQTMWRTWGISAGRHTEIKNKIPRPIKMSNQNEFVYIFADVPHLFKNIKAMLIANKITTILQDIQENINYSLTPKLTEEDLMPSHFKKMKVMISTNVISHCVSSALKSLSEALNRPSYLTTAWFIDQVEKWFYLMSLRQSSSALSKMNLAAYNDAVQLLKDFMDLFTRMEVGPKKYGSLPKLEY</sequence>
<accession>A0A8K0CQW3</accession>
<proteinExistence type="predicted"/>
<dbReference type="EMBL" id="VTPC01017132">
    <property type="protein sequence ID" value="KAF2891983.1"/>
    <property type="molecule type" value="Genomic_DNA"/>
</dbReference>
<dbReference type="InterPro" id="IPR048365">
    <property type="entry name" value="TNP-like_RNaseH_N"/>
</dbReference>
<protein>
    <recommendedName>
        <fullName evidence="1">Transposable element P transposase-like RNase H domain-containing protein</fullName>
    </recommendedName>
</protein>
<dbReference type="Pfam" id="PF21787">
    <property type="entry name" value="TNP-like_RNaseH_N"/>
    <property type="match status" value="1"/>
</dbReference>
<evidence type="ECO:0000313" key="3">
    <source>
        <dbReference type="Proteomes" id="UP000801492"/>
    </source>
</evidence>
<dbReference type="OrthoDB" id="6759522at2759"/>
<dbReference type="AlphaFoldDB" id="A0A8K0CQW3"/>
<evidence type="ECO:0000259" key="1">
    <source>
        <dbReference type="Pfam" id="PF21787"/>
    </source>
</evidence>
<comment type="caution">
    <text evidence="2">The sequence shown here is derived from an EMBL/GenBank/DDBJ whole genome shotgun (WGS) entry which is preliminary data.</text>
</comment>
<evidence type="ECO:0000313" key="2">
    <source>
        <dbReference type="EMBL" id="KAF2891983.1"/>
    </source>
</evidence>
<reference evidence="2" key="1">
    <citation type="submission" date="2019-08" db="EMBL/GenBank/DDBJ databases">
        <title>The genome of the North American firefly Photinus pyralis.</title>
        <authorList>
            <consortium name="Photinus pyralis genome working group"/>
            <person name="Fallon T.R."/>
            <person name="Sander Lower S.E."/>
            <person name="Weng J.-K."/>
        </authorList>
    </citation>
    <scope>NUCLEOTIDE SEQUENCE</scope>
    <source>
        <strain evidence="2">TRF0915ILg1</strain>
        <tissue evidence="2">Whole body</tissue>
    </source>
</reference>
<feature type="non-terminal residue" evidence="2">
    <location>
        <position position="1"/>
    </location>
</feature>
<dbReference type="Proteomes" id="UP000801492">
    <property type="component" value="Unassembled WGS sequence"/>
</dbReference>
<organism evidence="2 3">
    <name type="scientific">Ignelater luminosus</name>
    <name type="common">Cucubano</name>
    <name type="synonym">Pyrophorus luminosus</name>
    <dbReference type="NCBI Taxonomy" id="2038154"/>
    <lineage>
        <taxon>Eukaryota</taxon>
        <taxon>Metazoa</taxon>
        <taxon>Ecdysozoa</taxon>
        <taxon>Arthropoda</taxon>
        <taxon>Hexapoda</taxon>
        <taxon>Insecta</taxon>
        <taxon>Pterygota</taxon>
        <taxon>Neoptera</taxon>
        <taxon>Endopterygota</taxon>
        <taxon>Coleoptera</taxon>
        <taxon>Polyphaga</taxon>
        <taxon>Elateriformia</taxon>
        <taxon>Elateroidea</taxon>
        <taxon>Elateridae</taxon>
        <taxon>Agrypninae</taxon>
        <taxon>Pyrophorini</taxon>
        <taxon>Ignelater</taxon>
    </lineage>
</organism>
<feature type="domain" description="Transposable element P transposase-like RNase H" evidence="1">
    <location>
        <begin position="36"/>
        <end position="164"/>
    </location>
</feature>
<gene>
    <name evidence="2" type="ORF">ILUMI_14190</name>
</gene>